<dbReference type="AlphaFoldDB" id="A0A6S7GM22"/>
<feature type="compositionally biased region" description="Acidic residues" evidence="1">
    <location>
        <begin position="1"/>
        <end position="48"/>
    </location>
</feature>
<proteinExistence type="predicted"/>
<comment type="caution">
    <text evidence="2">The sequence shown here is derived from an EMBL/GenBank/DDBJ whole genome shotgun (WGS) entry which is preliminary data.</text>
</comment>
<feature type="compositionally biased region" description="Basic and acidic residues" evidence="1">
    <location>
        <begin position="71"/>
        <end position="86"/>
    </location>
</feature>
<protein>
    <submittedName>
        <fullName evidence="2">Uncharacterized protein</fullName>
    </submittedName>
</protein>
<name>A0A6S7GM22_PARCT</name>
<sequence>MAEQDDVAQVLEEEEQSEGEVEENESYEGDDEHVETNDEQEEPEENNVEGEKCSGDEMYIDDLCESDDEKDEKHALSDELFKRKTIIEQATAPNEEEDYVRSHDDVMKSVKNKDDLAGMKIVNFLNKKDKLKGVQKATGQLPKPPDAPNPGSVTPGQRRAQRPGTTVDAANERIMEIFKQEGVSRGGNGNVVHKGMRYNIPYTDLLYDLTHNTTEKTANLTSVESEQAMRLLRKIKMPASHIRSTCLRGQYIKTRTTRVLPETPSTTSEEDSFTSTPFGRPPSRIPQPLRRHTASAPYNRRSRTAHYTPYQQLDRQIRDLLH</sequence>
<keyword evidence="3" id="KW-1185">Reference proteome</keyword>
<feature type="region of interest" description="Disordered" evidence="1">
    <location>
        <begin position="135"/>
        <end position="165"/>
    </location>
</feature>
<dbReference type="Proteomes" id="UP001152795">
    <property type="component" value="Unassembled WGS sequence"/>
</dbReference>
<evidence type="ECO:0000313" key="3">
    <source>
        <dbReference type="Proteomes" id="UP001152795"/>
    </source>
</evidence>
<evidence type="ECO:0000313" key="2">
    <source>
        <dbReference type="EMBL" id="CAB3990829.1"/>
    </source>
</evidence>
<feature type="compositionally biased region" description="Low complexity" evidence="1">
    <location>
        <begin position="261"/>
        <end position="278"/>
    </location>
</feature>
<accession>A0A6S7GM22</accession>
<gene>
    <name evidence="2" type="ORF">PACLA_8A038457</name>
</gene>
<reference evidence="2" key="1">
    <citation type="submission" date="2020-04" db="EMBL/GenBank/DDBJ databases">
        <authorList>
            <person name="Alioto T."/>
            <person name="Alioto T."/>
            <person name="Gomez Garrido J."/>
        </authorList>
    </citation>
    <scope>NUCLEOTIDE SEQUENCE</scope>
    <source>
        <strain evidence="2">A484AB</strain>
    </source>
</reference>
<feature type="region of interest" description="Disordered" evidence="1">
    <location>
        <begin position="1"/>
        <end position="102"/>
    </location>
</feature>
<feature type="region of interest" description="Disordered" evidence="1">
    <location>
        <begin position="259"/>
        <end position="313"/>
    </location>
</feature>
<dbReference type="EMBL" id="CACRXK020001732">
    <property type="protein sequence ID" value="CAB3990829.1"/>
    <property type="molecule type" value="Genomic_DNA"/>
</dbReference>
<organism evidence="2 3">
    <name type="scientific">Paramuricea clavata</name>
    <name type="common">Red gorgonian</name>
    <name type="synonym">Violescent sea-whip</name>
    <dbReference type="NCBI Taxonomy" id="317549"/>
    <lineage>
        <taxon>Eukaryota</taxon>
        <taxon>Metazoa</taxon>
        <taxon>Cnidaria</taxon>
        <taxon>Anthozoa</taxon>
        <taxon>Octocorallia</taxon>
        <taxon>Malacalcyonacea</taxon>
        <taxon>Plexauridae</taxon>
        <taxon>Paramuricea</taxon>
    </lineage>
</organism>
<feature type="compositionally biased region" description="Acidic residues" evidence="1">
    <location>
        <begin position="58"/>
        <end position="70"/>
    </location>
</feature>
<evidence type="ECO:0000256" key="1">
    <source>
        <dbReference type="SAM" id="MobiDB-lite"/>
    </source>
</evidence>